<dbReference type="Proteomes" id="UP000242715">
    <property type="component" value="Unassembled WGS sequence"/>
</dbReference>
<accession>A0A2Z6N3D3</accession>
<reference evidence="2" key="1">
    <citation type="journal article" date="2017" name="Front. Plant Sci.">
        <title>Climate Clever Clovers: New Paradigm to Reduce the Environmental Footprint of Ruminants by Breeding Low Methanogenic Forages Utilizing Haplotype Variation.</title>
        <authorList>
            <person name="Kaur P."/>
            <person name="Appels R."/>
            <person name="Bayer P.E."/>
            <person name="Keeble-Gagnere G."/>
            <person name="Wang J."/>
            <person name="Hirakawa H."/>
            <person name="Shirasawa K."/>
            <person name="Vercoe P."/>
            <person name="Stefanova K."/>
            <person name="Durmic Z."/>
            <person name="Nichols P."/>
            <person name="Revell C."/>
            <person name="Isobe S.N."/>
            <person name="Edwards D."/>
            <person name="Erskine W."/>
        </authorList>
    </citation>
    <scope>NUCLEOTIDE SEQUENCE [LARGE SCALE GENOMIC DNA]</scope>
    <source>
        <strain evidence="2">cv. Daliak</strain>
    </source>
</reference>
<evidence type="ECO:0000313" key="1">
    <source>
        <dbReference type="EMBL" id="GAU39374.1"/>
    </source>
</evidence>
<keyword evidence="2" id="KW-1185">Reference proteome</keyword>
<dbReference type="EMBL" id="DF973758">
    <property type="protein sequence ID" value="GAU39374.1"/>
    <property type="molecule type" value="Genomic_DNA"/>
</dbReference>
<protein>
    <submittedName>
        <fullName evidence="1">Uncharacterized protein</fullName>
    </submittedName>
</protein>
<sequence>MFKSLNAICFGHYRVHARVARFDCNDTVAGRSLGMEKDGMTSGRFLRADSCSADRDMLNFPRVLIATPDLEIVNIIENVLVHETLVEIKIIEECGYALEEDTCLFEDESDSEERCWLRT</sequence>
<organism evidence="1 2">
    <name type="scientific">Trifolium subterraneum</name>
    <name type="common">Subterranean clover</name>
    <dbReference type="NCBI Taxonomy" id="3900"/>
    <lineage>
        <taxon>Eukaryota</taxon>
        <taxon>Viridiplantae</taxon>
        <taxon>Streptophyta</taxon>
        <taxon>Embryophyta</taxon>
        <taxon>Tracheophyta</taxon>
        <taxon>Spermatophyta</taxon>
        <taxon>Magnoliopsida</taxon>
        <taxon>eudicotyledons</taxon>
        <taxon>Gunneridae</taxon>
        <taxon>Pentapetalae</taxon>
        <taxon>rosids</taxon>
        <taxon>fabids</taxon>
        <taxon>Fabales</taxon>
        <taxon>Fabaceae</taxon>
        <taxon>Papilionoideae</taxon>
        <taxon>50 kb inversion clade</taxon>
        <taxon>NPAAA clade</taxon>
        <taxon>Hologalegina</taxon>
        <taxon>IRL clade</taxon>
        <taxon>Trifolieae</taxon>
        <taxon>Trifolium</taxon>
    </lineage>
</organism>
<name>A0A2Z6N3D3_TRISU</name>
<evidence type="ECO:0000313" key="2">
    <source>
        <dbReference type="Proteomes" id="UP000242715"/>
    </source>
</evidence>
<dbReference type="AlphaFoldDB" id="A0A2Z6N3D3"/>
<gene>
    <name evidence="1" type="ORF">TSUD_370320</name>
</gene>
<proteinExistence type="predicted"/>